<dbReference type="AlphaFoldDB" id="A0A0E9QP37"/>
<sequence>MSPSNNQSSTRVSHSLTFYFIETWELSFKVCFSTAKCESVAVCLSCSSFFINLCDTQTMTLVGNNVR</sequence>
<protein>
    <submittedName>
        <fullName evidence="1">Uncharacterized protein</fullName>
    </submittedName>
</protein>
<name>A0A0E9QP37_ANGAN</name>
<proteinExistence type="predicted"/>
<reference evidence="1" key="1">
    <citation type="submission" date="2014-11" db="EMBL/GenBank/DDBJ databases">
        <authorList>
            <person name="Amaro Gonzalez C."/>
        </authorList>
    </citation>
    <scope>NUCLEOTIDE SEQUENCE</scope>
</reference>
<evidence type="ECO:0000313" key="1">
    <source>
        <dbReference type="EMBL" id="JAH18706.1"/>
    </source>
</evidence>
<organism evidence="1">
    <name type="scientific">Anguilla anguilla</name>
    <name type="common">European freshwater eel</name>
    <name type="synonym">Muraena anguilla</name>
    <dbReference type="NCBI Taxonomy" id="7936"/>
    <lineage>
        <taxon>Eukaryota</taxon>
        <taxon>Metazoa</taxon>
        <taxon>Chordata</taxon>
        <taxon>Craniata</taxon>
        <taxon>Vertebrata</taxon>
        <taxon>Euteleostomi</taxon>
        <taxon>Actinopterygii</taxon>
        <taxon>Neopterygii</taxon>
        <taxon>Teleostei</taxon>
        <taxon>Anguilliformes</taxon>
        <taxon>Anguillidae</taxon>
        <taxon>Anguilla</taxon>
    </lineage>
</organism>
<dbReference type="EMBL" id="GBXM01089871">
    <property type="protein sequence ID" value="JAH18706.1"/>
    <property type="molecule type" value="Transcribed_RNA"/>
</dbReference>
<accession>A0A0E9QP37</accession>
<reference evidence="1" key="2">
    <citation type="journal article" date="2015" name="Fish Shellfish Immunol.">
        <title>Early steps in the European eel (Anguilla anguilla)-Vibrio vulnificus interaction in the gills: Role of the RtxA13 toxin.</title>
        <authorList>
            <person name="Callol A."/>
            <person name="Pajuelo D."/>
            <person name="Ebbesson L."/>
            <person name="Teles M."/>
            <person name="MacKenzie S."/>
            <person name="Amaro C."/>
        </authorList>
    </citation>
    <scope>NUCLEOTIDE SEQUENCE</scope>
</reference>